<sequence>MPAKRKSDERPGPSGSNNSKKKTSPVYPKHRSLRSFFNKKQNPTANTSSAIEKSSHLPHASPRLFSQSFPSSGAQVVSNETAELASRDDGIPIAQAGSSSFAQNSTLVTRPKTVSHQAGLEFHTASLKDDGNVVETANPWEDHAPREEIASTSTRTIQGGW</sequence>
<proteinExistence type="predicted"/>
<feature type="compositionally biased region" description="Polar residues" evidence="1">
    <location>
        <begin position="38"/>
        <end position="52"/>
    </location>
</feature>
<name>A0AAD6C1Q2_9EURO</name>
<accession>A0AAD6C1Q2</accession>
<gene>
    <name evidence="2" type="ORF">N7458_007331</name>
</gene>
<organism evidence="2 3">
    <name type="scientific">Penicillium daleae</name>
    <dbReference type="NCBI Taxonomy" id="63821"/>
    <lineage>
        <taxon>Eukaryota</taxon>
        <taxon>Fungi</taxon>
        <taxon>Dikarya</taxon>
        <taxon>Ascomycota</taxon>
        <taxon>Pezizomycotina</taxon>
        <taxon>Eurotiomycetes</taxon>
        <taxon>Eurotiomycetidae</taxon>
        <taxon>Eurotiales</taxon>
        <taxon>Aspergillaceae</taxon>
        <taxon>Penicillium</taxon>
    </lineage>
</organism>
<reference evidence="2" key="1">
    <citation type="submission" date="2022-12" db="EMBL/GenBank/DDBJ databases">
        <authorList>
            <person name="Petersen C."/>
        </authorList>
    </citation>
    <scope>NUCLEOTIDE SEQUENCE</scope>
    <source>
        <strain evidence="2">IBT 16125</strain>
    </source>
</reference>
<dbReference type="RefSeq" id="XP_056763539.1">
    <property type="nucleotide sequence ID" value="XM_056910713.1"/>
</dbReference>
<dbReference type="Proteomes" id="UP001213681">
    <property type="component" value="Unassembled WGS sequence"/>
</dbReference>
<feature type="compositionally biased region" description="Basic and acidic residues" evidence="1">
    <location>
        <begin position="1"/>
        <end position="11"/>
    </location>
</feature>
<evidence type="ECO:0000313" key="3">
    <source>
        <dbReference type="Proteomes" id="UP001213681"/>
    </source>
</evidence>
<evidence type="ECO:0000256" key="1">
    <source>
        <dbReference type="SAM" id="MobiDB-lite"/>
    </source>
</evidence>
<dbReference type="EMBL" id="JAPVEA010000007">
    <property type="protein sequence ID" value="KAJ5443459.1"/>
    <property type="molecule type" value="Genomic_DNA"/>
</dbReference>
<keyword evidence="3" id="KW-1185">Reference proteome</keyword>
<dbReference type="GeneID" id="81600956"/>
<reference evidence="2" key="2">
    <citation type="journal article" date="2023" name="IMA Fungus">
        <title>Comparative genomic study of the Penicillium genus elucidates a diverse pangenome and 15 lateral gene transfer events.</title>
        <authorList>
            <person name="Petersen C."/>
            <person name="Sorensen T."/>
            <person name="Nielsen M.R."/>
            <person name="Sondergaard T.E."/>
            <person name="Sorensen J.L."/>
            <person name="Fitzpatrick D.A."/>
            <person name="Frisvad J.C."/>
            <person name="Nielsen K.L."/>
        </authorList>
    </citation>
    <scope>NUCLEOTIDE SEQUENCE</scope>
    <source>
        <strain evidence="2">IBT 16125</strain>
    </source>
</reference>
<feature type="region of interest" description="Disordered" evidence="1">
    <location>
        <begin position="1"/>
        <end position="72"/>
    </location>
</feature>
<protein>
    <submittedName>
        <fullName evidence="2">Uncharacterized protein</fullName>
    </submittedName>
</protein>
<comment type="caution">
    <text evidence="2">The sequence shown here is derived from an EMBL/GenBank/DDBJ whole genome shotgun (WGS) entry which is preliminary data.</text>
</comment>
<evidence type="ECO:0000313" key="2">
    <source>
        <dbReference type="EMBL" id="KAJ5443459.1"/>
    </source>
</evidence>
<dbReference type="AlphaFoldDB" id="A0AAD6C1Q2"/>
<feature type="compositionally biased region" description="Basic residues" evidence="1">
    <location>
        <begin position="19"/>
        <end position="33"/>
    </location>
</feature>